<name>A0A8J3K0P1_9ACTN</name>
<feature type="transmembrane region" description="Helical" evidence="8">
    <location>
        <begin position="103"/>
        <end position="121"/>
    </location>
</feature>
<evidence type="ECO:0000256" key="5">
    <source>
        <dbReference type="ARBA" id="ARBA00022692"/>
    </source>
</evidence>
<evidence type="ECO:0000313" key="9">
    <source>
        <dbReference type="EMBL" id="GIF90548.1"/>
    </source>
</evidence>
<dbReference type="FunFam" id="1.10.3470.10:FF:000001">
    <property type="entry name" value="Vitamin B12 ABC transporter permease BtuC"/>
    <property type="match status" value="1"/>
</dbReference>
<evidence type="ECO:0000256" key="4">
    <source>
        <dbReference type="ARBA" id="ARBA00022475"/>
    </source>
</evidence>
<keyword evidence="5 8" id="KW-0812">Transmembrane</keyword>
<gene>
    <name evidence="9" type="ORF">Cch02nite_39920</name>
</gene>
<keyword evidence="3" id="KW-0813">Transport</keyword>
<dbReference type="GO" id="GO:0022857">
    <property type="term" value="F:transmembrane transporter activity"/>
    <property type="evidence" value="ECO:0007669"/>
    <property type="project" value="InterPro"/>
</dbReference>
<feature type="transmembrane region" description="Helical" evidence="8">
    <location>
        <begin position="127"/>
        <end position="146"/>
    </location>
</feature>
<feature type="transmembrane region" description="Helical" evidence="8">
    <location>
        <begin position="12"/>
        <end position="31"/>
    </location>
</feature>
<dbReference type="EMBL" id="BONG01000024">
    <property type="protein sequence ID" value="GIF90548.1"/>
    <property type="molecule type" value="Genomic_DNA"/>
</dbReference>
<comment type="similarity">
    <text evidence="2">Belongs to the binding-protein-dependent transport system permease family. FecCD subfamily.</text>
</comment>
<evidence type="ECO:0000256" key="2">
    <source>
        <dbReference type="ARBA" id="ARBA00007935"/>
    </source>
</evidence>
<evidence type="ECO:0000313" key="10">
    <source>
        <dbReference type="Proteomes" id="UP000619293"/>
    </source>
</evidence>
<protein>
    <submittedName>
        <fullName evidence="9">ABC transporter permease</fullName>
    </submittedName>
</protein>
<dbReference type="Proteomes" id="UP000619293">
    <property type="component" value="Unassembled WGS sequence"/>
</dbReference>
<dbReference type="RefSeq" id="WP_191840081.1">
    <property type="nucleotide sequence ID" value="NZ_BAAALB010000002.1"/>
</dbReference>
<reference evidence="9 10" key="1">
    <citation type="submission" date="2021-01" db="EMBL/GenBank/DDBJ databases">
        <title>Whole genome shotgun sequence of Catellatospora chokoriensis NBRC 107358.</title>
        <authorList>
            <person name="Komaki H."/>
            <person name="Tamura T."/>
        </authorList>
    </citation>
    <scope>NUCLEOTIDE SEQUENCE [LARGE SCALE GENOMIC DNA]</scope>
    <source>
        <strain evidence="9 10">NBRC 107358</strain>
    </source>
</reference>
<dbReference type="SUPFAM" id="SSF81345">
    <property type="entry name" value="ABC transporter involved in vitamin B12 uptake, BtuC"/>
    <property type="match status" value="1"/>
</dbReference>
<dbReference type="GO" id="GO:0033214">
    <property type="term" value="P:siderophore-iron import into cell"/>
    <property type="evidence" value="ECO:0007669"/>
    <property type="project" value="TreeGrafter"/>
</dbReference>
<feature type="transmembrane region" description="Helical" evidence="8">
    <location>
        <begin position="247"/>
        <end position="273"/>
    </location>
</feature>
<dbReference type="PANTHER" id="PTHR30472:SF25">
    <property type="entry name" value="ABC TRANSPORTER PERMEASE PROTEIN MJ0876-RELATED"/>
    <property type="match status" value="1"/>
</dbReference>
<dbReference type="GO" id="GO:0005886">
    <property type="term" value="C:plasma membrane"/>
    <property type="evidence" value="ECO:0007669"/>
    <property type="project" value="UniProtKB-SubCell"/>
</dbReference>
<accession>A0A8J3K0P1</accession>
<evidence type="ECO:0000256" key="7">
    <source>
        <dbReference type="ARBA" id="ARBA00023136"/>
    </source>
</evidence>
<dbReference type="PANTHER" id="PTHR30472">
    <property type="entry name" value="FERRIC ENTEROBACTIN TRANSPORT SYSTEM PERMEASE PROTEIN"/>
    <property type="match status" value="1"/>
</dbReference>
<evidence type="ECO:0000256" key="6">
    <source>
        <dbReference type="ARBA" id="ARBA00022989"/>
    </source>
</evidence>
<comment type="subcellular location">
    <subcellularLocation>
        <location evidence="1">Cell membrane</location>
        <topology evidence="1">Multi-pass membrane protein</topology>
    </subcellularLocation>
</comment>
<organism evidence="9 10">
    <name type="scientific">Catellatospora chokoriensis</name>
    <dbReference type="NCBI Taxonomy" id="310353"/>
    <lineage>
        <taxon>Bacteria</taxon>
        <taxon>Bacillati</taxon>
        <taxon>Actinomycetota</taxon>
        <taxon>Actinomycetes</taxon>
        <taxon>Micromonosporales</taxon>
        <taxon>Micromonosporaceae</taxon>
        <taxon>Catellatospora</taxon>
    </lineage>
</organism>
<evidence type="ECO:0000256" key="8">
    <source>
        <dbReference type="SAM" id="Phobius"/>
    </source>
</evidence>
<sequence>MTTLRPARLRPGWLAAGFGAVLVALVAGVALGPVTLPPGSVAAELLNLIPGVDLPSGLNEREIAIITELRLPRVVLGLLVGAMLSLAGGCYQGVFRNPLADPYLLGVAAGAGLGATMAIAFRAGPFLPLAAFAGAGIAVVVTYLLGVAGGRDRSSATLILAGVAVSSFLAAIQTYLLQRNVDTIREVYSWLLGRLATNGWHEVTLLLPYAVVTTIVVLALRRELDVLSVGDTEAASLGLHPQRSRMILLAAASLGTAAAVAVSGLIGFVGIIVPHVVRLLAGGSYRSILPLSLLFGAAFLALADLAARTLIAPGELPIGVVTAFFGAPFFILVLRTTRRVSV</sequence>
<feature type="transmembrane region" description="Helical" evidence="8">
    <location>
        <begin position="285"/>
        <end position="303"/>
    </location>
</feature>
<keyword evidence="6 8" id="KW-1133">Transmembrane helix</keyword>
<evidence type="ECO:0000256" key="1">
    <source>
        <dbReference type="ARBA" id="ARBA00004651"/>
    </source>
</evidence>
<dbReference type="Pfam" id="PF01032">
    <property type="entry name" value="FecCD"/>
    <property type="match status" value="1"/>
</dbReference>
<feature type="transmembrane region" description="Helical" evidence="8">
    <location>
        <begin position="74"/>
        <end position="91"/>
    </location>
</feature>
<dbReference type="InterPro" id="IPR000522">
    <property type="entry name" value="ABC_transptr_permease_BtuC"/>
</dbReference>
<keyword evidence="7 8" id="KW-0472">Membrane</keyword>
<dbReference type="CDD" id="cd06550">
    <property type="entry name" value="TM_ABC_iron-siderophores_like"/>
    <property type="match status" value="1"/>
</dbReference>
<feature type="transmembrane region" description="Helical" evidence="8">
    <location>
        <begin position="158"/>
        <end position="178"/>
    </location>
</feature>
<dbReference type="InterPro" id="IPR037294">
    <property type="entry name" value="ABC_BtuC-like"/>
</dbReference>
<keyword evidence="10" id="KW-1185">Reference proteome</keyword>
<keyword evidence="4" id="KW-1003">Cell membrane</keyword>
<comment type="caution">
    <text evidence="9">The sequence shown here is derived from an EMBL/GenBank/DDBJ whole genome shotgun (WGS) entry which is preliminary data.</text>
</comment>
<dbReference type="AlphaFoldDB" id="A0A8J3K0P1"/>
<feature type="transmembrane region" description="Helical" evidence="8">
    <location>
        <begin position="315"/>
        <end position="334"/>
    </location>
</feature>
<proteinExistence type="inferred from homology"/>
<dbReference type="Gene3D" id="1.10.3470.10">
    <property type="entry name" value="ABC transporter involved in vitamin B12 uptake, BtuC"/>
    <property type="match status" value="1"/>
</dbReference>
<evidence type="ECO:0000256" key="3">
    <source>
        <dbReference type="ARBA" id="ARBA00022448"/>
    </source>
</evidence>